<comment type="caution">
    <text evidence="1">The sequence shown here is derived from an EMBL/GenBank/DDBJ whole genome shotgun (WGS) entry which is preliminary data.</text>
</comment>
<accession>A0AAN9SMA6</accession>
<dbReference type="EMBL" id="JAYMYS010000003">
    <property type="protein sequence ID" value="KAK7400173.1"/>
    <property type="molecule type" value="Genomic_DNA"/>
</dbReference>
<dbReference type="AlphaFoldDB" id="A0AAN9SMA6"/>
<evidence type="ECO:0000313" key="1">
    <source>
        <dbReference type="EMBL" id="KAK7400173.1"/>
    </source>
</evidence>
<organism evidence="1 2">
    <name type="scientific">Psophocarpus tetragonolobus</name>
    <name type="common">Winged bean</name>
    <name type="synonym">Dolichos tetragonolobus</name>
    <dbReference type="NCBI Taxonomy" id="3891"/>
    <lineage>
        <taxon>Eukaryota</taxon>
        <taxon>Viridiplantae</taxon>
        <taxon>Streptophyta</taxon>
        <taxon>Embryophyta</taxon>
        <taxon>Tracheophyta</taxon>
        <taxon>Spermatophyta</taxon>
        <taxon>Magnoliopsida</taxon>
        <taxon>eudicotyledons</taxon>
        <taxon>Gunneridae</taxon>
        <taxon>Pentapetalae</taxon>
        <taxon>rosids</taxon>
        <taxon>fabids</taxon>
        <taxon>Fabales</taxon>
        <taxon>Fabaceae</taxon>
        <taxon>Papilionoideae</taxon>
        <taxon>50 kb inversion clade</taxon>
        <taxon>NPAAA clade</taxon>
        <taxon>indigoferoid/millettioid clade</taxon>
        <taxon>Phaseoleae</taxon>
        <taxon>Psophocarpus</taxon>
    </lineage>
</organism>
<proteinExistence type="predicted"/>
<evidence type="ECO:0000313" key="2">
    <source>
        <dbReference type="Proteomes" id="UP001386955"/>
    </source>
</evidence>
<reference evidence="1 2" key="1">
    <citation type="submission" date="2024-01" db="EMBL/GenBank/DDBJ databases">
        <title>The genomes of 5 underutilized Papilionoideae crops provide insights into root nodulation and disease resistanc.</title>
        <authorList>
            <person name="Jiang F."/>
        </authorList>
    </citation>
    <scope>NUCLEOTIDE SEQUENCE [LARGE SCALE GENOMIC DNA]</scope>
    <source>
        <strain evidence="1">DUOXIRENSHENG_FW03</strain>
        <tissue evidence="1">Leaves</tissue>
    </source>
</reference>
<keyword evidence="2" id="KW-1185">Reference proteome</keyword>
<gene>
    <name evidence="1" type="ORF">VNO78_11373</name>
</gene>
<dbReference type="Proteomes" id="UP001386955">
    <property type="component" value="Unassembled WGS sequence"/>
</dbReference>
<sequence length="172" mass="20281">MFETCKNDMRSFEMTLLSSSNTSERFALHASHVLTDDINLENHVVVVDELLQHDRRLEFVRRIVLEDQEYGLIVNDDLLWDLKRFNLVIDFQLRHDLQHRDAVVEALDRIRNVEDRDARVVHVEVMQLALPLLIIKLVKDAVKQCKQWFNEFAKCYKIQSPTVLLPNPLSFI</sequence>
<name>A0AAN9SMA6_PSOTE</name>
<protein>
    <submittedName>
        <fullName evidence="1">Uncharacterized protein</fullName>
    </submittedName>
</protein>